<dbReference type="Proteomes" id="UP000009026">
    <property type="component" value="Chromosome"/>
</dbReference>
<dbReference type="GO" id="GO:0003700">
    <property type="term" value="F:DNA-binding transcription factor activity"/>
    <property type="evidence" value="ECO:0007669"/>
    <property type="project" value="TreeGrafter"/>
</dbReference>
<dbReference type="GO" id="GO:0005829">
    <property type="term" value="C:cytosol"/>
    <property type="evidence" value="ECO:0007669"/>
    <property type="project" value="TreeGrafter"/>
</dbReference>
<protein>
    <submittedName>
        <fullName evidence="2">cAMP-binding protein</fullName>
    </submittedName>
</protein>
<dbReference type="SMART" id="SM00100">
    <property type="entry name" value="cNMP"/>
    <property type="match status" value="2"/>
</dbReference>
<dbReference type="STRING" id="1297742.A176_007498"/>
<dbReference type="Gene3D" id="1.25.40.10">
    <property type="entry name" value="Tetratricopeptide repeat domain"/>
    <property type="match status" value="1"/>
</dbReference>
<dbReference type="InterPro" id="IPR011990">
    <property type="entry name" value="TPR-like_helical_dom_sf"/>
</dbReference>
<gene>
    <name evidence="2" type="ORF">A176_007498</name>
</gene>
<organism evidence="2 3">
    <name type="scientific">Pseudomyxococcus hansupus</name>
    <dbReference type="NCBI Taxonomy" id="1297742"/>
    <lineage>
        <taxon>Bacteria</taxon>
        <taxon>Pseudomonadati</taxon>
        <taxon>Myxococcota</taxon>
        <taxon>Myxococcia</taxon>
        <taxon>Myxococcales</taxon>
        <taxon>Cystobacterineae</taxon>
        <taxon>Myxococcaceae</taxon>
        <taxon>Pseudomyxococcus</taxon>
    </lineage>
</organism>
<dbReference type="eggNOG" id="COG2905">
    <property type="taxonomic scope" value="Bacteria"/>
</dbReference>
<evidence type="ECO:0000259" key="1">
    <source>
        <dbReference type="PROSITE" id="PS50042"/>
    </source>
</evidence>
<dbReference type="Pfam" id="PF00027">
    <property type="entry name" value="cNMP_binding"/>
    <property type="match status" value="2"/>
</dbReference>
<accession>A0A0H4X4H1</accession>
<dbReference type="InterPro" id="IPR014710">
    <property type="entry name" value="RmlC-like_jellyroll"/>
</dbReference>
<dbReference type="PROSITE" id="PS50042">
    <property type="entry name" value="CNMP_BINDING_3"/>
    <property type="match status" value="2"/>
</dbReference>
<dbReference type="InterPro" id="IPR000595">
    <property type="entry name" value="cNMP-bd_dom"/>
</dbReference>
<dbReference type="InterPro" id="IPR050397">
    <property type="entry name" value="Env_Response_Regulators"/>
</dbReference>
<dbReference type="SUPFAM" id="SSF51206">
    <property type="entry name" value="cAMP-binding domain-like"/>
    <property type="match status" value="2"/>
</dbReference>
<sequence>MAMAHTHRADRQRAVQLASEGKLEEALAEYQGVLKDAPDDAEVHQKVAELLEWLSRPVDAAAAYQQAALAWAKAGQPLRAVAACVALPRLGAAHAALVRTARVLAERFALRPEAPLPADAAHVPELVAGGAPILSQVSRDAFVALLESLQVRAFFPGQAVVEEGAPGASMFAMVEGRADVVRALEGGQRQSVGAVAPGDFFGELALISEGPRLASVVAAERAVLLELTRASMEAVASRHPEVTAVVDAFYRRRMVENLLRSNPLFNQLTPAQKAAVSRDFELRTVAAGEALLTQGQPGDAFYVLLRGRCTPWLEQLHGRRVALSELREGDVFGEISLLLDKPVSATVRADVAGVVLRLERAAFQKHLLSQPGLKGQLMRMGTERLQRTAQALASGRVLHEGDLRV</sequence>
<dbReference type="PRINTS" id="PR00103">
    <property type="entry name" value="CAMPKINASE"/>
</dbReference>
<dbReference type="SUPFAM" id="SSF48452">
    <property type="entry name" value="TPR-like"/>
    <property type="match status" value="1"/>
</dbReference>
<dbReference type="PATRIC" id="fig|1297742.4.peg.7628"/>
<reference evidence="2 3" key="1">
    <citation type="journal article" date="2016" name="PLoS ONE">
        <title>Complete Genome Sequence and Comparative Genomics of a Novel Myxobacterium Myxococcus hansupus.</title>
        <authorList>
            <person name="Sharma G."/>
            <person name="Narwani T."/>
            <person name="Subramanian S."/>
        </authorList>
    </citation>
    <scope>NUCLEOTIDE SEQUENCE [LARGE SCALE GENOMIC DNA]</scope>
    <source>
        <strain evidence="3">mixupus</strain>
    </source>
</reference>
<dbReference type="CDD" id="cd00038">
    <property type="entry name" value="CAP_ED"/>
    <property type="match status" value="2"/>
</dbReference>
<dbReference type="PANTHER" id="PTHR24567">
    <property type="entry name" value="CRP FAMILY TRANSCRIPTIONAL REGULATORY PROTEIN"/>
    <property type="match status" value="1"/>
</dbReference>
<dbReference type="EMBL" id="CP012109">
    <property type="protein sequence ID" value="AKQ70586.1"/>
    <property type="molecule type" value="Genomic_DNA"/>
</dbReference>
<dbReference type="InterPro" id="IPR018490">
    <property type="entry name" value="cNMP-bd_dom_sf"/>
</dbReference>
<name>A0A0H4X4H1_9BACT</name>
<evidence type="ECO:0000313" key="3">
    <source>
        <dbReference type="Proteomes" id="UP000009026"/>
    </source>
</evidence>
<evidence type="ECO:0000313" key="2">
    <source>
        <dbReference type="EMBL" id="AKQ70586.1"/>
    </source>
</evidence>
<proteinExistence type="predicted"/>
<dbReference type="KEGG" id="mym:A176_007498"/>
<dbReference type="AlphaFoldDB" id="A0A0H4X4H1"/>
<dbReference type="Gene3D" id="2.60.120.10">
    <property type="entry name" value="Jelly Rolls"/>
    <property type="match status" value="2"/>
</dbReference>
<dbReference type="PANTHER" id="PTHR24567:SF74">
    <property type="entry name" value="HTH-TYPE TRANSCRIPTIONAL REGULATOR ARCR"/>
    <property type="match status" value="1"/>
</dbReference>
<feature type="domain" description="Cyclic nucleotide-binding" evidence="1">
    <location>
        <begin position="133"/>
        <end position="253"/>
    </location>
</feature>
<keyword evidence="3" id="KW-1185">Reference proteome</keyword>
<feature type="domain" description="Cyclic nucleotide-binding" evidence="1">
    <location>
        <begin position="264"/>
        <end position="367"/>
    </location>
</feature>